<dbReference type="EMBL" id="MU266340">
    <property type="protein sequence ID" value="KAH7929590.1"/>
    <property type="molecule type" value="Genomic_DNA"/>
</dbReference>
<evidence type="ECO:0000313" key="2">
    <source>
        <dbReference type="Proteomes" id="UP000790709"/>
    </source>
</evidence>
<keyword evidence="2" id="KW-1185">Reference proteome</keyword>
<sequence length="930" mass="99366">MSAPVYASELASAHFPFFGKRKHSNASSAGQLDCDENSSLFGSPAVPRHRAKSFDLGSSPLGANLKDGQTSGSISTLPERTTYGLADSSETVTSGPDSAYPQPSFSNFDQFASYGAGPHATLPGDGPGNDACGSFNVSDFEAFCNGGDTGTFGNFLGQPAFPTDDPFINESEAFHTMRKRTVGEMENIHPLPSGRPDGVVAPADSRSFKPLPLRAQKTEENLYAPHDVNGRRLSSSSINTNLGDRDEPVALDLPTFTAPVADLPRYPGAGGGTDAALASIPAAHPSVARGREPVVFNHSFEGDNGNTDTLLPQDPHAEASNLALDDFFSKHCGPIPDPHFSFGNASCEVEPDADDVGHREVPASDPAAMNPAVLALPRNAAGLIIPQEHALPEPQSDTGYDPVLPEDHYNAGMSTTVAQAAPSSMAPPSQPVAGSVDAQHPRFARQTPFAQTNHLGQYSQTTVSQNAQFLVPLQQPMNVPYHVQPLQCVQGAGHVNIVPPQQPLNAPQQVQSPQVTLGAGYVDVVRPGQGRRRLNAFAVQKWAELSDAARQQIRNDPAARAAFAQSIHAGGPVASSSVHPLSRDVSMQSVTSNWAPSMSHQPMHGPSSQPLSRTVSMQSAASAPPMDAMSQALSRAGSMHTLTPQSASIQQPLTQGSAPTVPQGYMHILPPHPNQVPFPHVVQGPMPQPQTPMHMQGYTFLQAPSQPPPGFMPPQAVLMVTPEGQYVYAVPGPFPPVSMMPSGPLQQNPLTTQPAPPVAPPVPARSRARRLAAKKQPTNQFTVCDGVNIDVRSLNIGDATFFPCFWPDHPCGMWIETDNGAAKDHLVRWHNIEFPPLSQGIKCRWPRCDSGAHHSEQNIGRHIVSHGNFDYQCEGCKKCYKSRRDSALRHQLDGPCKGKDIVKIVSPDIRVLSTGAPLSEEPPKKKSRRG</sequence>
<protein>
    <submittedName>
        <fullName evidence="1">Uncharacterized protein</fullName>
    </submittedName>
</protein>
<organism evidence="1 2">
    <name type="scientific">Leucogyrophana mollusca</name>
    <dbReference type="NCBI Taxonomy" id="85980"/>
    <lineage>
        <taxon>Eukaryota</taxon>
        <taxon>Fungi</taxon>
        <taxon>Dikarya</taxon>
        <taxon>Basidiomycota</taxon>
        <taxon>Agaricomycotina</taxon>
        <taxon>Agaricomycetes</taxon>
        <taxon>Agaricomycetidae</taxon>
        <taxon>Boletales</taxon>
        <taxon>Boletales incertae sedis</taxon>
        <taxon>Leucogyrophana</taxon>
    </lineage>
</organism>
<comment type="caution">
    <text evidence="1">The sequence shown here is derived from an EMBL/GenBank/DDBJ whole genome shotgun (WGS) entry which is preliminary data.</text>
</comment>
<proteinExistence type="predicted"/>
<reference evidence="1" key="1">
    <citation type="journal article" date="2021" name="New Phytol.">
        <title>Evolutionary innovations through gain and loss of genes in the ectomycorrhizal Boletales.</title>
        <authorList>
            <person name="Wu G."/>
            <person name="Miyauchi S."/>
            <person name="Morin E."/>
            <person name="Kuo A."/>
            <person name="Drula E."/>
            <person name="Varga T."/>
            <person name="Kohler A."/>
            <person name="Feng B."/>
            <person name="Cao Y."/>
            <person name="Lipzen A."/>
            <person name="Daum C."/>
            <person name="Hundley H."/>
            <person name="Pangilinan J."/>
            <person name="Johnson J."/>
            <person name="Barry K."/>
            <person name="LaButti K."/>
            <person name="Ng V."/>
            <person name="Ahrendt S."/>
            <person name="Min B."/>
            <person name="Choi I.G."/>
            <person name="Park H."/>
            <person name="Plett J.M."/>
            <person name="Magnuson J."/>
            <person name="Spatafora J.W."/>
            <person name="Nagy L.G."/>
            <person name="Henrissat B."/>
            <person name="Grigoriev I.V."/>
            <person name="Yang Z.L."/>
            <person name="Xu J."/>
            <person name="Martin F.M."/>
        </authorList>
    </citation>
    <scope>NUCLEOTIDE SEQUENCE</scope>
    <source>
        <strain evidence="1">KUC20120723A-06</strain>
    </source>
</reference>
<dbReference type="Proteomes" id="UP000790709">
    <property type="component" value="Unassembled WGS sequence"/>
</dbReference>
<name>A0ACB8BUF0_9AGAM</name>
<evidence type="ECO:0000313" key="1">
    <source>
        <dbReference type="EMBL" id="KAH7929590.1"/>
    </source>
</evidence>
<accession>A0ACB8BUF0</accession>
<gene>
    <name evidence="1" type="ORF">BV22DRAFT_123495</name>
</gene>